<feature type="compositionally biased region" description="Polar residues" evidence="1">
    <location>
        <begin position="224"/>
        <end position="238"/>
    </location>
</feature>
<accession>A0A8K0SQH1</accession>
<comment type="caution">
    <text evidence="2">The sequence shown here is derived from an EMBL/GenBank/DDBJ whole genome shotgun (WGS) entry which is preliminary data.</text>
</comment>
<feature type="compositionally biased region" description="Basic and acidic residues" evidence="1">
    <location>
        <begin position="683"/>
        <end position="703"/>
    </location>
</feature>
<evidence type="ECO:0000313" key="2">
    <source>
        <dbReference type="EMBL" id="KAH7312350.1"/>
    </source>
</evidence>
<feature type="region of interest" description="Disordered" evidence="1">
    <location>
        <begin position="79"/>
        <end position="493"/>
    </location>
</feature>
<reference evidence="2" key="1">
    <citation type="journal article" date="2021" name="Nat. Commun.">
        <title>Genetic determinants of endophytism in the Arabidopsis root mycobiome.</title>
        <authorList>
            <person name="Mesny F."/>
            <person name="Miyauchi S."/>
            <person name="Thiergart T."/>
            <person name="Pickel B."/>
            <person name="Atanasova L."/>
            <person name="Karlsson M."/>
            <person name="Huettel B."/>
            <person name="Barry K.W."/>
            <person name="Haridas S."/>
            <person name="Chen C."/>
            <person name="Bauer D."/>
            <person name="Andreopoulos W."/>
            <person name="Pangilinan J."/>
            <person name="LaButti K."/>
            <person name="Riley R."/>
            <person name="Lipzen A."/>
            <person name="Clum A."/>
            <person name="Drula E."/>
            <person name="Henrissat B."/>
            <person name="Kohler A."/>
            <person name="Grigoriev I.V."/>
            <person name="Martin F.M."/>
            <person name="Hacquard S."/>
        </authorList>
    </citation>
    <scope>NUCLEOTIDE SEQUENCE</scope>
    <source>
        <strain evidence="2">MPI-CAGE-CH-0235</strain>
    </source>
</reference>
<feature type="compositionally biased region" description="Basic and acidic residues" evidence="1">
    <location>
        <begin position="1124"/>
        <end position="1136"/>
    </location>
</feature>
<protein>
    <submittedName>
        <fullName evidence="2">Uncharacterized protein</fullName>
    </submittedName>
</protein>
<feature type="compositionally biased region" description="Basic and acidic residues" evidence="1">
    <location>
        <begin position="299"/>
        <end position="312"/>
    </location>
</feature>
<gene>
    <name evidence="2" type="ORF">B0I35DRAFT_480812</name>
</gene>
<evidence type="ECO:0000313" key="3">
    <source>
        <dbReference type="Proteomes" id="UP000813444"/>
    </source>
</evidence>
<feature type="compositionally biased region" description="Basic and acidic residues" evidence="1">
    <location>
        <begin position="149"/>
        <end position="167"/>
    </location>
</feature>
<feature type="compositionally biased region" description="Low complexity" evidence="1">
    <location>
        <begin position="613"/>
        <end position="632"/>
    </location>
</feature>
<feature type="compositionally biased region" description="Pro residues" evidence="1">
    <location>
        <begin position="130"/>
        <end position="143"/>
    </location>
</feature>
<feature type="region of interest" description="Disordered" evidence="1">
    <location>
        <begin position="657"/>
        <end position="741"/>
    </location>
</feature>
<feature type="compositionally biased region" description="Polar residues" evidence="1">
    <location>
        <begin position="584"/>
        <end position="607"/>
    </location>
</feature>
<feature type="region of interest" description="Disordered" evidence="1">
    <location>
        <begin position="1117"/>
        <end position="1136"/>
    </location>
</feature>
<feature type="compositionally biased region" description="Low complexity" evidence="1">
    <location>
        <begin position="661"/>
        <end position="670"/>
    </location>
</feature>
<keyword evidence="3" id="KW-1185">Reference proteome</keyword>
<dbReference type="EMBL" id="JAGPNK010000010">
    <property type="protein sequence ID" value="KAH7312350.1"/>
    <property type="molecule type" value="Genomic_DNA"/>
</dbReference>
<feature type="compositionally biased region" description="Basic and acidic residues" evidence="1">
    <location>
        <begin position="347"/>
        <end position="362"/>
    </location>
</feature>
<feature type="compositionally biased region" description="Polar residues" evidence="1">
    <location>
        <begin position="105"/>
        <end position="121"/>
    </location>
</feature>
<name>A0A8K0SQH1_9HYPO</name>
<feature type="compositionally biased region" description="Basic and acidic residues" evidence="1">
    <location>
        <begin position="407"/>
        <end position="423"/>
    </location>
</feature>
<feature type="compositionally biased region" description="Pro residues" evidence="1">
    <location>
        <begin position="272"/>
        <end position="282"/>
    </location>
</feature>
<organism evidence="2 3">
    <name type="scientific">Stachybotrys elegans</name>
    <dbReference type="NCBI Taxonomy" id="80388"/>
    <lineage>
        <taxon>Eukaryota</taxon>
        <taxon>Fungi</taxon>
        <taxon>Dikarya</taxon>
        <taxon>Ascomycota</taxon>
        <taxon>Pezizomycotina</taxon>
        <taxon>Sordariomycetes</taxon>
        <taxon>Hypocreomycetidae</taxon>
        <taxon>Hypocreales</taxon>
        <taxon>Stachybotryaceae</taxon>
        <taxon>Stachybotrys</taxon>
    </lineage>
</organism>
<dbReference type="OrthoDB" id="5367052at2759"/>
<dbReference type="AlphaFoldDB" id="A0A8K0SQH1"/>
<feature type="region of interest" description="Disordered" evidence="1">
    <location>
        <begin position="580"/>
        <end position="632"/>
    </location>
</feature>
<proteinExistence type="predicted"/>
<evidence type="ECO:0000256" key="1">
    <source>
        <dbReference type="SAM" id="MobiDB-lite"/>
    </source>
</evidence>
<dbReference type="Proteomes" id="UP000813444">
    <property type="component" value="Unassembled WGS sequence"/>
</dbReference>
<feature type="compositionally biased region" description="Polar residues" evidence="1">
    <location>
        <begin position="181"/>
        <end position="205"/>
    </location>
</feature>
<feature type="compositionally biased region" description="Polar residues" evidence="1">
    <location>
        <begin position="450"/>
        <end position="464"/>
    </location>
</feature>
<sequence length="1194" mass="130379">MTPSRDPVRLRQGLNPLTTTSLGHFVIQHNTPMSAVSMATTHAVATPASAIQPYNPQEWVASPATQASERLSQHYGADAPAAANAPLPPPPYSPPRSQRPRPTSGSYESSPASATTSSRVMSPSILRPSPETPANPSFPPPPGAAGRGPSRERRFGIPSLRRRDHDQNVVAPEPHHPSPLARQSTSPLVLTSVDQDRNIQSSPLAFQSLPPASRRAASTGAIDTPTSARSRSASQTGWESGMPLPPPPPGPPPSGSRSQSMRAMDRTTAPVASPPTRRPPPEGISTLGPVPPTPANWVDSDHPPRHASRERSPALTIDTSAVGMTPHGPDATPSSSSAGGLNRARAVRHDKTILQRRTESRNRQGSHGSIDERTNPQFMSDIVVPADAGGLASKLLSRTTPRSGGRSHHDVPRTGESSTHPDSRNSTPRAMGSARLPMLDTGTPPFSPYAPSSSKQPANAQTSVPKALPTPPPQTRSASVASRSREHSRPPISLAASTSKQLMVSQTAETFAEGAIERFRAFAAKEAVAGDDADRVRLFADFIVSESRIRRERYSAAIGAMGSEIFDLTRDLFRPMAVARRESNASQGDWTPATTDPTHSQRNSFISNAHGEGPSTPGPSSAKAPASPSTGAVNNGNWATNYMPSLSPILSMSVSDNYENGSSRGRPSSRWWETDSQGAGGRGLERSKRESKYMGVPKEHWAEGDAESGTHGAASEHSSSTAYPPEKVGWHESQDTATPQLSRFSNEFTRTTSSPALNHPDQLDVSRLVTMPPPYPRHHPAVNNNHPELTETRIAIRSLSDLAEVDEIKRKFTTASSKRREDFTKAAAERRQALRANLQREIQSGSMGYADAAAIEQHSVEEERAKTKEMEKSEYEKFQNDVIVPLNDLLTGRITRATELFDSLSQRLFDNAQNEADMPQEEGDDRPELLEKLTLLKWIFEARETLHRAIYDVLSDRNGRYRDVVLTPYRLSGNTEKLQSAEAFFAEDAAKREYAFAIEVMNRTREFRTVVEEAVDRGVALQLSAFWDIAPPLTRVLDSIPMDLQGFSIQIPLSEFDENPSYHRHPLQYLFSLLLHAEKSTYQFIEAHTNLLCLLHQVKEAVVHAKAKVLATQLEEVDGTPVSPKDRETRSKQMREAEEARLTEDLKEKVRLVQEQWNSALGEGFKGVKERTGEWLLQTGGWDETLEDGGVGGV</sequence>
<feature type="compositionally biased region" description="Pro residues" evidence="1">
    <location>
        <begin position="243"/>
        <end position="254"/>
    </location>
</feature>